<dbReference type="PANTHER" id="PTHR47991">
    <property type="entry name" value="OXOGLUTARATE/IRON-DEPENDENT DIOXYGENASE"/>
    <property type="match status" value="1"/>
</dbReference>
<evidence type="ECO:0000256" key="2">
    <source>
        <dbReference type="ARBA" id="ARBA00023004"/>
    </source>
</evidence>
<keyword evidence="2" id="KW-0408">Iron</keyword>
<comment type="caution">
    <text evidence="3">The sequence shown here is derived from an EMBL/GenBank/DDBJ whole genome shotgun (WGS) entry which is preliminary data.</text>
</comment>
<dbReference type="AlphaFoldDB" id="A0AAW2VF10"/>
<dbReference type="SUPFAM" id="SSF51197">
    <property type="entry name" value="Clavaminate synthase-like"/>
    <property type="match status" value="1"/>
</dbReference>
<dbReference type="GO" id="GO:0046872">
    <property type="term" value="F:metal ion binding"/>
    <property type="evidence" value="ECO:0007669"/>
    <property type="project" value="UniProtKB-KW"/>
</dbReference>
<dbReference type="InterPro" id="IPR050295">
    <property type="entry name" value="Plant_2OG-oxidoreductases"/>
</dbReference>
<dbReference type="InterPro" id="IPR027443">
    <property type="entry name" value="IPNS-like_sf"/>
</dbReference>
<gene>
    <name evidence="3" type="ORF">Slati_2978500</name>
</gene>
<reference evidence="3" key="2">
    <citation type="journal article" date="2024" name="Plant">
        <title>Genomic evolution and insights into agronomic trait innovations of Sesamum species.</title>
        <authorList>
            <person name="Miao H."/>
            <person name="Wang L."/>
            <person name="Qu L."/>
            <person name="Liu H."/>
            <person name="Sun Y."/>
            <person name="Le M."/>
            <person name="Wang Q."/>
            <person name="Wei S."/>
            <person name="Zheng Y."/>
            <person name="Lin W."/>
            <person name="Duan Y."/>
            <person name="Cao H."/>
            <person name="Xiong S."/>
            <person name="Wang X."/>
            <person name="Wei L."/>
            <person name="Li C."/>
            <person name="Ma Q."/>
            <person name="Ju M."/>
            <person name="Zhao R."/>
            <person name="Li G."/>
            <person name="Mu C."/>
            <person name="Tian Q."/>
            <person name="Mei H."/>
            <person name="Zhang T."/>
            <person name="Gao T."/>
            <person name="Zhang H."/>
        </authorList>
    </citation>
    <scope>NUCLEOTIDE SEQUENCE</scope>
    <source>
        <strain evidence="3">KEN1</strain>
    </source>
</reference>
<protein>
    <submittedName>
        <fullName evidence="3">1-aminocyclopropane-1-carboxylate oxidase 5</fullName>
    </submittedName>
</protein>
<evidence type="ECO:0000313" key="3">
    <source>
        <dbReference type="EMBL" id="KAL0428037.1"/>
    </source>
</evidence>
<organism evidence="3">
    <name type="scientific">Sesamum latifolium</name>
    <dbReference type="NCBI Taxonomy" id="2727402"/>
    <lineage>
        <taxon>Eukaryota</taxon>
        <taxon>Viridiplantae</taxon>
        <taxon>Streptophyta</taxon>
        <taxon>Embryophyta</taxon>
        <taxon>Tracheophyta</taxon>
        <taxon>Spermatophyta</taxon>
        <taxon>Magnoliopsida</taxon>
        <taxon>eudicotyledons</taxon>
        <taxon>Gunneridae</taxon>
        <taxon>Pentapetalae</taxon>
        <taxon>asterids</taxon>
        <taxon>lamiids</taxon>
        <taxon>Lamiales</taxon>
        <taxon>Pedaliaceae</taxon>
        <taxon>Sesamum</taxon>
    </lineage>
</organism>
<proteinExistence type="predicted"/>
<evidence type="ECO:0000256" key="1">
    <source>
        <dbReference type="ARBA" id="ARBA00022723"/>
    </source>
</evidence>
<dbReference type="Gene3D" id="2.60.120.330">
    <property type="entry name" value="B-lactam Antibiotic, Isopenicillin N Synthase, Chain"/>
    <property type="match status" value="1"/>
</dbReference>
<name>A0AAW2VF10_9LAMI</name>
<sequence length="84" mass="9563">MKEYRVELKKLGHKVIEIMDENLGLAKGHIKNAFDGRVDSAAFFGTKMRHYPPCPYPKKVNTLRVHMDVGVLSCSFQDEEVKGL</sequence>
<dbReference type="EMBL" id="JACGWN010000010">
    <property type="protein sequence ID" value="KAL0428037.1"/>
    <property type="molecule type" value="Genomic_DNA"/>
</dbReference>
<accession>A0AAW2VF10</accession>
<reference evidence="3" key="1">
    <citation type="submission" date="2020-06" db="EMBL/GenBank/DDBJ databases">
        <authorList>
            <person name="Li T."/>
            <person name="Hu X."/>
            <person name="Zhang T."/>
            <person name="Song X."/>
            <person name="Zhang H."/>
            <person name="Dai N."/>
            <person name="Sheng W."/>
            <person name="Hou X."/>
            <person name="Wei L."/>
        </authorList>
    </citation>
    <scope>NUCLEOTIDE SEQUENCE</scope>
    <source>
        <strain evidence="3">KEN1</strain>
        <tissue evidence="3">Leaf</tissue>
    </source>
</reference>
<keyword evidence="1" id="KW-0479">Metal-binding</keyword>